<feature type="compositionally biased region" description="Basic and acidic residues" evidence="1">
    <location>
        <begin position="105"/>
        <end position="124"/>
    </location>
</feature>
<protein>
    <submittedName>
        <fullName evidence="2">Uncharacterized protein</fullName>
    </submittedName>
</protein>
<feature type="region of interest" description="Disordered" evidence="1">
    <location>
        <begin position="1"/>
        <end position="289"/>
    </location>
</feature>
<gene>
    <name evidence="2" type="ORF">OUZ56_029174</name>
</gene>
<evidence type="ECO:0000313" key="3">
    <source>
        <dbReference type="Proteomes" id="UP001234178"/>
    </source>
</evidence>
<feature type="compositionally biased region" description="Basic and acidic residues" evidence="1">
    <location>
        <begin position="76"/>
        <end position="85"/>
    </location>
</feature>
<dbReference type="EMBL" id="JAOYFB010000040">
    <property type="protein sequence ID" value="KAK4037134.1"/>
    <property type="molecule type" value="Genomic_DNA"/>
</dbReference>
<feature type="compositionally biased region" description="Low complexity" evidence="1">
    <location>
        <begin position="174"/>
        <end position="186"/>
    </location>
</feature>
<evidence type="ECO:0000256" key="1">
    <source>
        <dbReference type="SAM" id="MobiDB-lite"/>
    </source>
</evidence>
<feature type="compositionally biased region" description="Basic and acidic residues" evidence="1">
    <location>
        <begin position="11"/>
        <end position="21"/>
    </location>
</feature>
<feature type="compositionally biased region" description="Basic residues" evidence="1">
    <location>
        <begin position="1"/>
        <end position="10"/>
    </location>
</feature>
<feature type="compositionally biased region" description="Polar residues" evidence="1">
    <location>
        <begin position="125"/>
        <end position="134"/>
    </location>
</feature>
<dbReference type="Proteomes" id="UP001234178">
    <property type="component" value="Unassembled WGS sequence"/>
</dbReference>
<feature type="region of interest" description="Disordered" evidence="1">
    <location>
        <begin position="337"/>
        <end position="357"/>
    </location>
</feature>
<feature type="compositionally biased region" description="Polar residues" evidence="1">
    <location>
        <begin position="150"/>
        <end position="166"/>
    </location>
</feature>
<name>A0ABR0B620_9CRUS</name>
<keyword evidence="3" id="KW-1185">Reference proteome</keyword>
<proteinExistence type="predicted"/>
<feature type="compositionally biased region" description="Polar residues" evidence="1">
    <location>
        <begin position="204"/>
        <end position="224"/>
    </location>
</feature>
<accession>A0ABR0B620</accession>
<comment type="caution">
    <text evidence="2">The sequence shown here is derived from an EMBL/GenBank/DDBJ whole genome shotgun (WGS) entry which is preliminary data.</text>
</comment>
<feature type="compositionally biased region" description="Polar residues" evidence="1">
    <location>
        <begin position="280"/>
        <end position="289"/>
    </location>
</feature>
<reference evidence="2 3" key="1">
    <citation type="journal article" date="2023" name="Nucleic Acids Res.">
        <title>The hologenome of Daphnia magna reveals possible DNA methylation and microbiome-mediated evolution of the host genome.</title>
        <authorList>
            <person name="Chaturvedi A."/>
            <person name="Li X."/>
            <person name="Dhandapani V."/>
            <person name="Marshall H."/>
            <person name="Kissane S."/>
            <person name="Cuenca-Cambronero M."/>
            <person name="Asole G."/>
            <person name="Calvet F."/>
            <person name="Ruiz-Romero M."/>
            <person name="Marangio P."/>
            <person name="Guigo R."/>
            <person name="Rago D."/>
            <person name="Mirbahai L."/>
            <person name="Eastwood N."/>
            <person name="Colbourne J.K."/>
            <person name="Zhou J."/>
            <person name="Mallon E."/>
            <person name="Orsini L."/>
        </authorList>
    </citation>
    <scope>NUCLEOTIDE SEQUENCE [LARGE SCALE GENOMIC DNA]</scope>
    <source>
        <strain evidence="2">LRV0_1</strain>
    </source>
</reference>
<sequence length="395" mass="44521">MVGRGPRRRRTEAGKKAEKERRAKKRQIAAQQRDEDIEKQLAQLEETELHHPLNYAQEQCPAIDWPGPSTRGTHPNRPEPAETNRPESGCPEPDHPEPARPNCPEPDHPEPDRLEPFHPVRTNHESTASSSSYQLRLAEYRREPGKRRQQTPAYNRIHPNTPSSLRSVVYRQEPTSNSPSTPPHTSVQPITGTNLADPPPPHTCVQSYIGKNQLQTSSLPNPTLHSRRILAQPHADLDQRGSLSQSEVFTDDEEDNLPPFPPESDEDVATTRKAEPDLPASSQAPNSNNIAARRILRKTAISARKCCNTENVKCHPPPRSSLLKDFIPIKLVGKRRFNTRGLPRPPRHRDKDADAPADCFALGPARRRYFPPHLREERVILTKSITPGTARRSQN</sequence>
<organism evidence="2 3">
    <name type="scientific">Daphnia magna</name>
    <dbReference type="NCBI Taxonomy" id="35525"/>
    <lineage>
        <taxon>Eukaryota</taxon>
        <taxon>Metazoa</taxon>
        <taxon>Ecdysozoa</taxon>
        <taxon>Arthropoda</taxon>
        <taxon>Crustacea</taxon>
        <taxon>Branchiopoda</taxon>
        <taxon>Diplostraca</taxon>
        <taxon>Cladocera</taxon>
        <taxon>Anomopoda</taxon>
        <taxon>Daphniidae</taxon>
        <taxon>Daphnia</taxon>
    </lineage>
</organism>
<evidence type="ECO:0000313" key="2">
    <source>
        <dbReference type="EMBL" id="KAK4037134.1"/>
    </source>
</evidence>